<comment type="similarity">
    <text evidence="1">Belongs to the glycosyltransferase 2 family.</text>
</comment>
<dbReference type="EC" id="2.4.1.303" evidence="5"/>
<dbReference type="RefSeq" id="WP_028724863.1">
    <property type="nucleotide sequence ID" value="NZ_CP081342.1"/>
</dbReference>
<dbReference type="Pfam" id="PF00535">
    <property type="entry name" value="Glycos_transf_2"/>
    <property type="match status" value="1"/>
</dbReference>
<evidence type="ECO:0000256" key="1">
    <source>
        <dbReference type="ARBA" id="ARBA00006739"/>
    </source>
</evidence>
<organism evidence="5 6">
    <name type="scientific">Pantoea ananas</name>
    <name type="common">Erwinia uredovora</name>
    <dbReference type="NCBI Taxonomy" id="553"/>
    <lineage>
        <taxon>Bacteria</taxon>
        <taxon>Pseudomonadati</taxon>
        <taxon>Pseudomonadota</taxon>
        <taxon>Gammaproteobacteria</taxon>
        <taxon>Enterobacterales</taxon>
        <taxon>Erwiniaceae</taxon>
        <taxon>Pantoea</taxon>
    </lineage>
</organism>
<evidence type="ECO:0000256" key="2">
    <source>
        <dbReference type="ARBA" id="ARBA00022676"/>
    </source>
</evidence>
<dbReference type="PANTHER" id="PTHR43685:SF5">
    <property type="entry name" value="GLYCOSYLTRANSFERASE EPSE-RELATED"/>
    <property type="match status" value="1"/>
</dbReference>
<dbReference type="InterPro" id="IPR001173">
    <property type="entry name" value="Glyco_trans_2-like"/>
</dbReference>
<dbReference type="Proteomes" id="UP001208888">
    <property type="component" value="Unassembled WGS sequence"/>
</dbReference>
<dbReference type="SUPFAM" id="SSF53448">
    <property type="entry name" value="Nucleotide-diphospho-sugar transferases"/>
    <property type="match status" value="1"/>
</dbReference>
<dbReference type="AlphaFoldDB" id="A0AAJ1FVB5"/>
<keyword evidence="2 5" id="KW-0328">Glycosyltransferase</keyword>
<dbReference type="InterPro" id="IPR029044">
    <property type="entry name" value="Nucleotide-diphossugar_trans"/>
</dbReference>
<feature type="domain" description="Glycosyltransferase 2-like" evidence="4">
    <location>
        <begin position="9"/>
        <end position="129"/>
    </location>
</feature>
<dbReference type="Gene3D" id="3.90.550.10">
    <property type="entry name" value="Spore Coat Polysaccharide Biosynthesis Protein SpsA, Chain A"/>
    <property type="match status" value="1"/>
</dbReference>
<keyword evidence="3 5" id="KW-0808">Transferase</keyword>
<protein>
    <submittedName>
        <fullName evidence="5">UDP-Gal:alpha-D-GlcNAc-diphosphoundecaprenol beta-1,3-galactosyltransferase</fullName>
        <ecNumber evidence="5">2.4.1.303</ecNumber>
    </submittedName>
</protein>
<sequence>MHLRSRKFTILMSVYHQDNYKFLNAAFESIENNTLLPDEIVLVEDGPLSKDLTETINHWEKKLNFKIVKLKKNVGLGKALNAGLELCNNELVIRADADDINRTTRFERQVDFMFKNPEVGISSAWIQEFEEMPCDRGFVRKVPAKEGLNHFSKRYCPFNHPAVIFRKSLILRHGGYGNEFLYEDYALWMKLLHSNVIGDNLQEVLVDMRFTDQTYSRRGGFKYFLSEIKNQYLFFKRDYINFSDFFINVASRSFVRLIPNEIRKIIYKYILRKKHD</sequence>
<evidence type="ECO:0000259" key="4">
    <source>
        <dbReference type="Pfam" id="PF00535"/>
    </source>
</evidence>
<dbReference type="EMBL" id="JANFVX010000002">
    <property type="protein sequence ID" value="MCW0342928.1"/>
    <property type="molecule type" value="Genomic_DNA"/>
</dbReference>
<proteinExistence type="inferred from homology"/>
<evidence type="ECO:0000256" key="3">
    <source>
        <dbReference type="ARBA" id="ARBA00022679"/>
    </source>
</evidence>
<dbReference type="InterPro" id="IPR050834">
    <property type="entry name" value="Glycosyltransf_2"/>
</dbReference>
<evidence type="ECO:0000313" key="5">
    <source>
        <dbReference type="EMBL" id="MCW0342928.1"/>
    </source>
</evidence>
<gene>
    <name evidence="5" type="ORF">NB703_001021</name>
</gene>
<dbReference type="GO" id="GO:0016757">
    <property type="term" value="F:glycosyltransferase activity"/>
    <property type="evidence" value="ECO:0007669"/>
    <property type="project" value="UniProtKB-KW"/>
</dbReference>
<comment type="caution">
    <text evidence="5">The sequence shown here is derived from an EMBL/GenBank/DDBJ whole genome shotgun (WGS) entry which is preliminary data.</text>
</comment>
<reference evidence="5" key="1">
    <citation type="submission" date="2022-06" db="EMBL/GenBank/DDBJ databases">
        <title>Dynamics of rice microbiomes reveals core vertical transmitted seed endophytes.</title>
        <authorList>
            <person name="Liao K."/>
            <person name="Zhang X."/>
        </authorList>
    </citation>
    <scope>NUCLEOTIDE SEQUENCE</scope>
    <source>
        <strain evidence="5">JT1-17</strain>
    </source>
</reference>
<name>A0AAJ1FVB5_PANAN</name>
<evidence type="ECO:0000313" key="6">
    <source>
        <dbReference type="Proteomes" id="UP001208888"/>
    </source>
</evidence>
<dbReference type="PANTHER" id="PTHR43685">
    <property type="entry name" value="GLYCOSYLTRANSFERASE"/>
    <property type="match status" value="1"/>
</dbReference>
<accession>A0AAJ1FVB5</accession>